<evidence type="ECO:0000259" key="2">
    <source>
        <dbReference type="Pfam" id="PF01979"/>
    </source>
</evidence>
<evidence type="ECO:0000256" key="1">
    <source>
        <dbReference type="SAM" id="SignalP"/>
    </source>
</evidence>
<feature type="signal peptide" evidence="1">
    <location>
        <begin position="1"/>
        <end position="20"/>
    </location>
</feature>
<accession>A0ABT3PR53</accession>
<dbReference type="Gene3D" id="3.20.20.140">
    <property type="entry name" value="Metal-dependent hydrolases"/>
    <property type="match status" value="1"/>
</dbReference>
<dbReference type="Proteomes" id="UP001207918">
    <property type="component" value="Unassembled WGS sequence"/>
</dbReference>
<dbReference type="InterPro" id="IPR032466">
    <property type="entry name" value="Metal_Hydrolase"/>
</dbReference>
<comment type="caution">
    <text evidence="3">The sequence shown here is derived from an EMBL/GenBank/DDBJ whole genome shotgun (WGS) entry which is preliminary data.</text>
</comment>
<dbReference type="SUPFAM" id="SSF51556">
    <property type="entry name" value="Metallo-dependent hydrolases"/>
    <property type="match status" value="1"/>
</dbReference>
<dbReference type="InterPro" id="IPR051781">
    <property type="entry name" value="Metallo-dep_Hydrolase"/>
</dbReference>
<proteinExistence type="predicted"/>
<dbReference type="Pfam" id="PF01979">
    <property type="entry name" value="Amidohydro_1"/>
    <property type="match status" value="1"/>
</dbReference>
<evidence type="ECO:0000313" key="3">
    <source>
        <dbReference type="EMBL" id="MCW9708340.1"/>
    </source>
</evidence>
<reference evidence="3 4" key="1">
    <citation type="submission" date="2021-03" db="EMBL/GenBank/DDBJ databases">
        <title>Aliifodinibius sp. nov., a new bacterium isolated from saline soil.</title>
        <authorList>
            <person name="Galisteo C."/>
            <person name="De La Haba R."/>
            <person name="Sanchez-Porro C."/>
            <person name="Ventosa A."/>
        </authorList>
    </citation>
    <scope>NUCLEOTIDE SEQUENCE [LARGE SCALE GENOMIC DNA]</scope>
    <source>
        <strain evidence="3 4">1BSP15-2V2</strain>
    </source>
</reference>
<dbReference type="InterPro" id="IPR006680">
    <property type="entry name" value="Amidohydro-rel"/>
</dbReference>
<dbReference type="PANTHER" id="PTHR43135">
    <property type="entry name" value="ALPHA-D-RIBOSE 1-METHYLPHOSPHONATE 5-TRIPHOSPHATE DIPHOSPHATASE"/>
    <property type="match status" value="1"/>
</dbReference>
<evidence type="ECO:0000313" key="4">
    <source>
        <dbReference type="Proteomes" id="UP001207918"/>
    </source>
</evidence>
<gene>
    <name evidence="3" type="ORF">J6I44_15850</name>
</gene>
<dbReference type="EMBL" id="JAGGJA010000012">
    <property type="protein sequence ID" value="MCW9708340.1"/>
    <property type="molecule type" value="Genomic_DNA"/>
</dbReference>
<dbReference type="InterPro" id="IPR011059">
    <property type="entry name" value="Metal-dep_hydrolase_composite"/>
</dbReference>
<keyword evidence="1" id="KW-0732">Signal</keyword>
<dbReference type="SUPFAM" id="SSF51338">
    <property type="entry name" value="Composite domain of metallo-dependent hydrolases"/>
    <property type="match status" value="1"/>
</dbReference>
<feature type="domain" description="Amidohydrolase-related" evidence="2">
    <location>
        <begin position="309"/>
        <end position="398"/>
    </location>
</feature>
<name>A0ABT3PR53_9BACT</name>
<dbReference type="PANTHER" id="PTHR43135:SF3">
    <property type="entry name" value="ALPHA-D-RIBOSE 1-METHYLPHOSPHONATE 5-TRIPHOSPHATE DIPHOSPHATASE"/>
    <property type="match status" value="1"/>
</dbReference>
<feature type="chain" id="PRO_5046350207" evidence="1">
    <location>
        <begin position="21"/>
        <end position="432"/>
    </location>
</feature>
<sequence>MNRLFIILLLILVVPSITFSQQTPQAFAGAKIIPVEGEPIPEGTLIVENGKITAIGPSSDVSIPGDAQTHDVSGKVIIPGLVDSHSHIGSGDGGDRSSAMHPDVRILDSIDPRSDTFKKALAGGITTVNVMPGSGHLMSGKTAYLKLREADTIEEMLFVDDPTNGVAGGLKMANGTNPIGEGPFPGTRAKSAAMVRELFIKAQNYKQKLEQADGDTEKMPTRDLGMETLVQVLDGERVVHNHTHRHDDILTAIRLSEEFGYRLVLHHVSEAWKVPEEIAKAEVPASIIVLDSPGGKMEATDIRYENGAVLEEAGVTVGYHTDASITDTRLFLRSAAFGVRAGMSRDAALKAVTIANAKMLDLQDRVGTLEEEKDADFVILSGDPLSTYTRVQQTWVEGQKRFDISNPDDKKYATGGYKVFERATQNHHHGRH</sequence>
<protein>
    <submittedName>
        <fullName evidence="3">Amidohydrolase family protein</fullName>
    </submittedName>
</protein>
<dbReference type="Gene3D" id="2.30.40.10">
    <property type="entry name" value="Urease, subunit C, domain 1"/>
    <property type="match status" value="1"/>
</dbReference>
<keyword evidence="4" id="KW-1185">Reference proteome</keyword>
<organism evidence="3 4">
    <name type="scientific">Fodinibius salsisoli</name>
    <dbReference type="NCBI Taxonomy" id="2820877"/>
    <lineage>
        <taxon>Bacteria</taxon>
        <taxon>Pseudomonadati</taxon>
        <taxon>Balneolota</taxon>
        <taxon>Balneolia</taxon>
        <taxon>Balneolales</taxon>
        <taxon>Balneolaceae</taxon>
        <taxon>Fodinibius</taxon>
    </lineage>
</organism>
<dbReference type="RefSeq" id="WP_265767125.1">
    <property type="nucleotide sequence ID" value="NZ_JAGGJA010000012.1"/>
</dbReference>